<gene>
    <name evidence="2" type="ORF">Pen02_71580</name>
</gene>
<protein>
    <submittedName>
        <fullName evidence="2">Uncharacterized protein</fullName>
    </submittedName>
</protein>
<evidence type="ECO:0000313" key="3">
    <source>
        <dbReference type="Proteomes" id="UP000646749"/>
    </source>
</evidence>
<accession>A0ABQ4ED99</accession>
<dbReference type="Proteomes" id="UP000646749">
    <property type="component" value="Unassembled WGS sequence"/>
</dbReference>
<feature type="compositionally biased region" description="Low complexity" evidence="1">
    <location>
        <begin position="58"/>
        <end position="72"/>
    </location>
</feature>
<reference evidence="2 3" key="1">
    <citation type="submission" date="2021-01" db="EMBL/GenBank/DDBJ databases">
        <title>Whole genome shotgun sequence of Plantactinospora endophytica NBRC 110450.</title>
        <authorList>
            <person name="Komaki H."/>
            <person name="Tamura T."/>
        </authorList>
    </citation>
    <scope>NUCLEOTIDE SEQUENCE [LARGE SCALE GENOMIC DNA]</scope>
    <source>
        <strain evidence="2 3">NBRC 110450</strain>
    </source>
</reference>
<evidence type="ECO:0000256" key="1">
    <source>
        <dbReference type="SAM" id="MobiDB-lite"/>
    </source>
</evidence>
<sequence length="117" mass="13917">MKLWRRIKPYHRRDWRRFWRYCRCGYRWRCPDSVELVPMPYQPPPPPPLSRANYRAALRAAPADPTRTATPSRRPRPTNRRDPWLAPIHAHHTNSRTADLTSARQHRGQPTTTTAWA</sequence>
<dbReference type="EMBL" id="BONW01000042">
    <property type="protein sequence ID" value="GIG92222.1"/>
    <property type="molecule type" value="Genomic_DNA"/>
</dbReference>
<evidence type="ECO:0000313" key="2">
    <source>
        <dbReference type="EMBL" id="GIG92222.1"/>
    </source>
</evidence>
<feature type="compositionally biased region" description="Polar residues" evidence="1">
    <location>
        <begin position="95"/>
        <end position="117"/>
    </location>
</feature>
<organism evidence="2 3">
    <name type="scientific">Plantactinospora endophytica</name>
    <dbReference type="NCBI Taxonomy" id="673535"/>
    <lineage>
        <taxon>Bacteria</taxon>
        <taxon>Bacillati</taxon>
        <taxon>Actinomycetota</taxon>
        <taxon>Actinomycetes</taxon>
        <taxon>Micromonosporales</taxon>
        <taxon>Micromonosporaceae</taxon>
        <taxon>Plantactinospora</taxon>
    </lineage>
</organism>
<feature type="region of interest" description="Disordered" evidence="1">
    <location>
        <begin position="58"/>
        <end position="117"/>
    </location>
</feature>
<keyword evidence="3" id="KW-1185">Reference proteome</keyword>
<proteinExistence type="predicted"/>
<comment type="caution">
    <text evidence="2">The sequence shown here is derived from an EMBL/GenBank/DDBJ whole genome shotgun (WGS) entry which is preliminary data.</text>
</comment>
<name>A0ABQ4ED99_9ACTN</name>